<dbReference type="EMBL" id="RQTJ01000001">
    <property type="protein sequence ID" value="RRA97053.1"/>
    <property type="molecule type" value="Genomic_DNA"/>
</dbReference>
<evidence type="ECO:0000313" key="3">
    <source>
        <dbReference type="Proteomes" id="UP000268372"/>
    </source>
</evidence>
<name>A0A3P1B8S3_9FLAO</name>
<organism evidence="2 3">
    <name type="scientific">Paenimyroides viscosum</name>
    <dbReference type="NCBI Taxonomy" id="2488729"/>
    <lineage>
        <taxon>Bacteria</taxon>
        <taxon>Pseudomonadati</taxon>
        <taxon>Bacteroidota</taxon>
        <taxon>Flavobacteriia</taxon>
        <taxon>Flavobacteriales</taxon>
        <taxon>Flavobacteriaceae</taxon>
        <taxon>Paenimyroides</taxon>
    </lineage>
</organism>
<dbReference type="AlphaFoldDB" id="A0A3P1B8S3"/>
<proteinExistence type="predicted"/>
<dbReference type="Proteomes" id="UP000268372">
    <property type="component" value="Unassembled WGS sequence"/>
</dbReference>
<gene>
    <name evidence="2" type="ORF">EG242_00570</name>
</gene>
<evidence type="ECO:0000313" key="2">
    <source>
        <dbReference type="EMBL" id="RRA97053.1"/>
    </source>
</evidence>
<protein>
    <submittedName>
        <fullName evidence="2">Uncharacterized protein</fullName>
    </submittedName>
</protein>
<feature type="compositionally biased region" description="Basic residues" evidence="1">
    <location>
        <begin position="1"/>
        <end position="12"/>
    </location>
</feature>
<accession>A0A3P1B8S3</accession>
<keyword evidence="3" id="KW-1185">Reference proteome</keyword>
<evidence type="ECO:0000256" key="1">
    <source>
        <dbReference type="SAM" id="MobiDB-lite"/>
    </source>
</evidence>
<sequence>MPAPKKQLRRNKNPAQKKNLKNRSTKTVARTSPVKNVRMVTTAEAIANTVLADAVLQQLL</sequence>
<comment type="caution">
    <text evidence="2">The sequence shown here is derived from an EMBL/GenBank/DDBJ whole genome shotgun (WGS) entry which is preliminary data.</text>
</comment>
<reference evidence="2 3" key="1">
    <citation type="submission" date="2018-11" db="EMBL/GenBank/DDBJ databases">
        <title>Flavobacterium sp. nov., YIM 102796 draft genome.</title>
        <authorList>
            <person name="Li G."/>
            <person name="Jiang Y."/>
        </authorList>
    </citation>
    <scope>NUCLEOTIDE SEQUENCE [LARGE SCALE GENOMIC DNA]</scope>
    <source>
        <strain evidence="2 3">YIM 102796</strain>
    </source>
</reference>
<feature type="region of interest" description="Disordered" evidence="1">
    <location>
        <begin position="1"/>
        <end position="30"/>
    </location>
</feature>